<accession>A0A172WIU9</accession>
<keyword evidence="1" id="KW-0812">Transmembrane</keyword>
<dbReference type="EMBL" id="CP015520">
    <property type="protein sequence ID" value="ANF23402.1"/>
    <property type="molecule type" value="Genomic_DNA"/>
</dbReference>
<reference evidence="3" key="1">
    <citation type="journal article" date="2016" name="Syst. Appl. Microbiol.">
        <title>Thermococcus piezophilus sp. nov., a novel hyperthermophilic and piezophilic archaeon with a broad pressure range for growth, isolated from a deepest hydrothermal vent at the Mid-Cayman Rise.</title>
        <authorList>
            <person name="Dalmasso C."/>
            <person name="Oger P."/>
            <person name="Selva G."/>
            <person name="Courtine D."/>
            <person name="L'Haridon S."/>
            <person name="Garlaschelli A."/>
            <person name="Roussel E."/>
            <person name="Miyazaki J."/>
            <person name="Reveillaud J."/>
            <person name="Jebbar M."/>
            <person name="Takai K."/>
            <person name="Maignien L."/>
            <person name="Alain K."/>
        </authorList>
    </citation>
    <scope>NUCLEOTIDE SEQUENCE [LARGE SCALE GENOMIC DNA]</scope>
    <source>
        <strain evidence="3">CDGS</strain>
    </source>
</reference>
<feature type="transmembrane region" description="Helical" evidence="1">
    <location>
        <begin position="32"/>
        <end position="54"/>
    </location>
</feature>
<organism evidence="2 3">
    <name type="scientific">Thermococcus piezophilus</name>
    <dbReference type="NCBI Taxonomy" id="1712654"/>
    <lineage>
        <taxon>Archaea</taxon>
        <taxon>Methanobacteriati</taxon>
        <taxon>Methanobacteriota</taxon>
        <taxon>Thermococci</taxon>
        <taxon>Thermococcales</taxon>
        <taxon>Thermococcaceae</taxon>
        <taxon>Thermococcus</taxon>
    </lineage>
</organism>
<name>A0A172WIU9_9EURY</name>
<gene>
    <name evidence="2" type="ORF">A7C91_09690</name>
</gene>
<keyword evidence="1" id="KW-0472">Membrane</keyword>
<keyword evidence="1" id="KW-1133">Transmembrane helix</keyword>
<evidence type="ECO:0000313" key="2">
    <source>
        <dbReference type="EMBL" id="ANF23402.1"/>
    </source>
</evidence>
<dbReference type="Proteomes" id="UP000076969">
    <property type="component" value="Chromosome"/>
</dbReference>
<dbReference type="KEGG" id="tpie:A7C91_09690"/>
<feature type="transmembrane region" description="Helical" evidence="1">
    <location>
        <begin position="6"/>
        <end position="25"/>
    </location>
</feature>
<dbReference type="STRING" id="1712654.A7C91_09690"/>
<dbReference type="AlphaFoldDB" id="A0A172WIU9"/>
<protein>
    <submittedName>
        <fullName evidence="2">Uncharacterized protein</fullName>
    </submittedName>
</protein>
<evidence type="ECO:0000313" key="3">
    <source>
        <dbReference type="Proteomes" id="UP000076969"/>
    </source>
</evidence>
<feature type="transmembrane region" description="Helical" evidence="1">
    <location>
        <begin position="60"/>
        <end position="79"/>
    </location>
</feature>
<evidence type="ECO:0000256" key="1">
    <source>
        <dbReference type="SAM" id="Phobius"/>
    </source>
</evidence>
<proteinExistence type="predicted"/>
<keyword evidence="3" id="KW-1185">Reference proteome</keyword>
<sequence>MIVPAFLAGMFFTLVYLTTLYFLITSESLKRAVLMVPLLIGAYLLGKWAMFKAVESNGEILVWLAGAVILAVGIIPWLHRKASEKTPLRRERCERRRNSACHTICSAGHLHRTRLPQLISYSLQ</sequence>